<accession>A0A1B2EGX0</accession>
<sequence>MPRKASDLSVLGMKFSRTLTSAGVHFQYLRFSHGQRVFDVLDGVGKTKIKVIITVDPSNLKSVIIDTPEGRRVQLPCLAPELIEGLSLWEHQNLVKYMRCCNYDLADRERWLIAKKEIRDTLMASLLNRKNKVSTNSTIARRLNIGGKGNVGLVALNRVVDTEADWLKLDFVNAEDTDPDALYKNSHEGRLPDSNADELQPIVDEPTKTMNGFGRHPPKLPRKKKVATPTDDIVRHDTSSVSQAEQPDDDIDLLLSKYSAPHLSRT</sequence>
<evidence type="ECO:0000313" key="2">
    <source>
        <dbReference type="EMBL" id="ANY79231.1"/>
    </source>
</evidence>
<name>A0A1B2EGX0_9HYPH</name>
<feature type="compositionally biased region" description="Basic residues" evidence="1">
    <location>
        <begin position="216"/>
        <end position="226"/>
    </location>
</feature>
<protein>
    <submittedName>
        <fullName evidence="2">Uncharacterized protein</fullName>
    </submittedName>
</protein>
<dbReference type="EMBL" id="CP016616">
    <property type="protein sequence ID" value="ANY79231.1"/>
    <property type="molecule type" value="Genomic_DNA"/>
</dbReference>
<evidence type="ECO:0000256" key="1">
    <source>
        <dbReference type="SAM" id="MobiDB-lite"/>
    </source>
</evidence>
<dbReference type="KEGG" id="moc:BB934_14225"/>
<feature type="region of interest" description="Disordered" evidence="1">
    <location>
        <begin position="178"/>
        <end position="266"/>
    </location>
</feature>
<dbReference type="AlphaFoldDB" id="A0A1B2EGX0"/>
<proteinExistence type="predicted"/>
<gene>
    <name evidence="2" type="ORF">BB934_14225</name>
</gene>
<organism evidence="2">
    <name type="scientific">Microvirga ossetica</name>
    <dbReference type="NCBI Taxonomy" id="1882682"/>
    <lineage>
        <taxon>Bacteria</taxon>
        <taxon>Pseudomonadati</taxon>
        <taxon>Pseudomonadota</taxon>
        <taxon>Alphaproteobacteria</taxon>
        <taxon>Hyphomicrobiales</taxon>
        <taxon>Methylobacteriaceae</taxon>
        <taxon>Microvirga</taxon>
    </lineage>
</organism>
<reference evidence="2" key="1">
    <citation type="submission" date="2016-07" db="EMBL/GenBank/DDBJ databases">
        <title>Microvirga ossetica sp. nov. a new species of rhizobia isolated from root nodules of the legume species Vicia alpestris Steven originated from North Ossetia region in the Caucasus.</title>
        <authorList>
            <person name="Safronova V.I."/>
            <person name="Kuznetsova I.G."/>
            <person name="Sazanova A.L."/>
            <person name="Belimov A."/>
            <person name="Andronov E."/>
            <person name="Osledkin Y.S."/>
            <person name="Onishchuk O.P."/>
            <person name="Kurchak O.N."/>
            <person name="Shaposhnikov A.I."/>
            <person name="Willems A."/>
            <person name="Tikhonovich I.A."/>
        </authorList>
    </citation>
    <scope>NUCLEOTIDE SEQUENCE [LARGE SCALE GENOMIC DNA]</scope>
    <source>
        <strain evidence="2">V5/3M</strain>
    </source>
</reference>